<dbReference type="InterPro" id="IPR009057">
    <property type="entry name" value="Homeodomain-like_sf"/>
</dbReference>
<dbReference type="EMBL" id="JAUUCC010000024">
    <property type="protein sequence ID" value="MEE2051133.1"/>
    <property type="molecule type" value="Genomic_DNA"/>
</dbReference>
<accession>A0ABU7KPA7</accession>
<feature type="region of interest" description="Disordered" evidence="3">
    <location>
        <begin position="1"/>
        <end position="70"/>
    </location>
</feature>
<sequence>MAKHTGTASSMSRRSGGHRPRPYSCRPGPTDPEGPLPARPTAIGDDAWPGWRPHLPGEGGSMRARRTDPGRRDRLIDTTIELIAEIGVAGLSHRKIASRADVPLGSLAYHFDGMDALLHEAFTRVADTAADDFEARMAAADDADAAREVVVDLLHRPSDGHTDRRRVLSCELYTLAARDPRFRSITSSWMLRSRRSLERHFDARTARLLDALIEGVGIHRALDPEPADRELTREAVAKITAPCPRTP</sequence>
<dbReference type="PANTHER" id="PTHR30055:SF231">
    <property type="entry name" value="TRANSCRIPTIONAL REGULATORY PROTEIN (PROBABLY DEOR-FAMILY)-RELATED"/>
    <property type="match status" value="1"/>
</dbReference>
<gene>
    <name evidence="5" type="ORF">Q8A49_11585</name>
</gene>
<dbReference type="InterPro" id="IPR041583">
    <property type="entry name" value="TetR_C_31"/>
</dbReference>
<feature type="domain" description="HTH tetR-type" evidence="4">
    <location>
        <begin position="69"/>
        <end position="129"/>
    </location>
</feature>
<dbReference type="PANTHER" id="PTHR30055">
    <property type="entry name" value="HTH-TYPE TRANSCRIPTIONAL REGULATOR RUTR"/>
    <property type="match status" value="1"/>
</dbReference>
<reference evidence="5 6" key="1">
    <citation type="submission" date="2023-07" db="EMBL/GenBank/DDBJ databases">
        <authorList>
            <person name="Girao M."/>
            <person name="Carvalho M.F."/>
        </authorList>
    </citation>
    <scope>NUCLEOTIDE SEQUENCE [LARGE SCALE GENOMIC DNA]</scope>
    <source>
        <strain evidence="5 6">66/93</strain>
    </source>
</reference>
<proteinExistence type="predicted"/>
<dbReference type="Proteomes" id="UP001348641">
    <property type="component" value="Unassembled WGS sequence"/>
</dbReference>
<dbReference type="SUPFAM" id="SSF46689">
    <property type="entry name" value="Homeodomain-like"/>
    <property type="match status" value="1"/>
</dbReference>
<feature type="compositionally biased region" description="Polar residues" evidence="3">
    <location>
        <begin position="1"/>
        <end position="13"/>
    </location>
</feature>
<dbReference type="RefSeq" id="WP_330158293.1">
    <property type="nucleotide sequence ID" value="NZ_BAAAJA010000011.1"/>
</dbReference>
<dbReference type="PROSITE" id="PS50977">
    <property type="entry name" value="HTH_TETR_2"/>
    <property type="match status" value="1"/>
</dbReference>
<name>A0ABU7KPA7_9ACTN</name>
<protein>
    <submittedName>
        <fullName evidence="5">TetR family transcriptional regulator</fullName>
    </submittedName>
</protein>
<evidence type="ECO:0000256" key="3">
    <source>
        <dbReference type="SAM" id="MobiDB-lite"/>
    </source>
</evidence>
<dbReference type="Gene3D" id="1.10.357.10">
    <property type="entry name" value="Tetracycline Repressor, domain 2"/>
    <property type="match status" value="1"/>
</dbReference>
<feature type="DNA-binding region" description="H-T-H motif" evidence="2">
    <location>
        <begin position="92"/>
        <end position="111"/>
    </location>
</feature>
<dbReference type="InterPro" id="IPR001647">
    <property type="entry name" value="HTH_TetR"/>
</dbReference>
<dbReference type="Pfam" id="PF00440">
    <property type="entry name" value="TetR_N"/>
    <property type="match status" value="1"/>
</dbReference>
<dbReference type="InterPro" id="IPR036271">
    <property type="entry name" value="Tet_transcr_reg_TetR-rel_C_sf"/>
</dbReference>
<feature type="compositionally biased region" description="Pro residues" evidence="3">
    <location>
        <begin position="29"/>
        <end position="38"/>
    </location>
</feature>
<evidence type="ECO:0000259" key="4">
    <source>
        <dbReference type="PROSITE" id="PS50977"/>
    </source>
</evidence>
<keyword evidence="1 2" id="KW-0238">DNA-binding</keyword>
<evidence type="ECO:0000256" key="2">
    <source>
        <dbReference type="PROSITE-ProRule" id="PRU00335"/>
    </source>
</evidence>
<evidence type="ECO:0000313" key="6">
    <source>
        <dbReference type="Proteomes" id="UP001348641"/>
    </source>
</evidence>
<dbReference type="Pfam" id="PF17940">
    <property type="entry name" value="TetR_C_31"/>
    <property type="match status" value="1"/>
</dbReference>
<dbReference type="SUPFAM" id="SSF48498">
    <property type="entry name" value="Tetracyclin repressor-like, C-terminal domain"/>
    <property type="match status" value="1"/>
</dbReference>
<comment type="caution">
    <text evidence="5">The sequence shown here is derived from an EMBL/GenBank/DDBJ whole genome shotgun (WGS) entry which is preliminary data.</text>
</comment>
<evidence type="ECO:0000313" key="5">
    <source>
        <dbReference type="EMBL" id="MEE2051133.1"/>
    </source>
</evidence>
<evidence type="ECO:0000256" key="1">
    <source>
        <dbReference type="ARBA" id="ARBA00023125"/>
    </source>
</evidence>
<organism evidence="5 6">
    <name type="scientific">Nocardiopsis tropica</name>
    <dbReference type="NCBI Taxonomy" id="109330"/>
    <lineage>
        <taxon>Bacteria</taxon>
        <taxon>Bacillati</taxon>
        <taxon>Actinomycetota</taxon>
        <taxon>Actinomycetes</taxon>
        <taxon>Streptosporangiales</taxon>
        <taxon>Nocardiopsidaceae</taxon>
        <taxon>Nocardiopsis</taxon>
    </lineage>
</organism>
<dbReference type="InterPro" id="IPR050109">
    <property type="entry name" value="HTH-type_TetR-like_transc_reg"/>
</dbReference>